<dbReference type="EMBL" id="CP033169">
    <property type="protein sequence ID" value="AYO31879.1"/>
    <property type="molecule type" value="Genomic_DNA"/>
</dbReference>
<evidence type="ECO:0000259" key="5">
    <source>
        <dbReference type="PROSITE" id="PS51918"/>
    </source>
</evidence>
<dbReference type="PANTHER" id="PTHR43524">
    <property type="entry name" value="RADICAL SAM SUPERFAMILY PROTEIN"/>
    <property type="match status" value="1"/>
</dbReference>
<dbReference type="SFLD" id="SFLDG01386">
    <property type="entry name" value="main_SPASM_domain-containing"/>
    <property type="match status" value="1"/>
</dbReference>
<dbReference type="InterPro" id="IPR058240">
    <property type="entry name" value="rSAM_sf"/>
</dbReference>
<sequence length="456" mass="52652">MDLAHTYLGEKVIEQGLKFIVKRPMDNMDRILEWVEKLPMAPHQRADVQSVKEFLRNKDTNWYRLADRLFTEIDPHVREKFAVNFFLNANFLGVPKQQEMAQKLGYSVPFAILIDPTERCNLSCTGCWAGDYQRKEELDFDTLDRVLTEAEELGIYFIVVSGGEPLVRKNDIIKLAEKHNSQVFHLFTNGTLVDDEFIGEMKRVGNITLAFSIEGFEQTTDARRGRGVFKKVMDAMDRMRKAGLIYGVSTTYSRNNTEELASEEFVDMLVDKGVTFAWYFTYIPIGKDVDISMMATPEQRAYMYERILEYRRTKPVFIMDFWNDGEASNGCIAGGRRYLHINARGDVEPCAFVHYATCNIKNVSLQEALGSPLMRAYQKRQPFNQNLRRPCPIIDNPEMLKEMVEESGAYPTQLHADETAEEFAEKLTPYADSWADIADRIWEEKHSEQKQALDIK</sequence>
<organism evidence="6 7">
    <name type="scientific">Biomaibacter acetigenes</name>
    <dbReference type="NCBI Taxonomy" id="2316383"/>
    <lineage>
        <taxon>Bacteria</taxon>
        <taxon>Bacillati</taxon>
        <taxon>Bacillota</taxon>
        <taxon>Clostridia</taxon>
        <taxon>Thermosediminibacterales</taxon>
        <taxon>Tepidanaerobacteraceae</taxon>
        <taxon>Biomaibacter</taxon>
    </lineage>
</organism>
<evidence type="ECO:0000256" key="4">
    <source>
        <dbReference type="ARBA" id="ARBA00023014"/>
    </source>
</evidence>
<keyword evidence="7" id="KW-1185">Reference proteome</keyword>
<feature type="domain" description="Radical SAM core" evidence="5">
    <location>
        <begin position="106"/>
        <end position="314"/>
    </location>
</feature>
<dbReference type="SFLD" id="SFLDS00029">
    <property type="entry name" value="Radical_SAM"/>
    <property type="match status" value="1"/>
</dbReference>
<dbReference type="InterPro" id="IPR006638">
    <property type="entry name" value="Elp3/MiaA/NifB-like_rSAM"/>
</dbReference>
<gene>
    <name evidence="6" type="ORF">D2962_15835</name>
</gene>
<dbReference type="InterPro" id="IPR007197">
    <property type="entry name" value="rSAM"/>
</dbReference>
<dbReference type="Gene3D" id="3.20.20.70">
    <property type="entry name" value="Aldolase class I"/>
    <property type="match status" value="1"/>
</dbReference>
<accession>A0A3G2R907</accession>
<dbReference type="GO" id="GO:0046872">
    <property type="term" value="F:metal ion binding"/>
    <property type="evidence" value="ECO:0007669"/>
    <property type="project" value="UniProtKB-KW"/>
</dbReference>
<dbReference type="SMART" id="SM00729">
    <property type="entry name" value="Elp3"/>
    <property type="match status" value="1"/>
</dbReference>
<keyword evidence="4" id="KW-0411">Iron-sulfur</keyword>
<dbReference type="Pfam" id="PF13186">
    <property type="entry name" value="SPASM"/>
    <property type="match status" value="1"/>
</dbReference>
<keyword evidence="2" id="KW-0479">Metal-binding</keyword>
<proteinExistence type="predicted"/>
<dbReference type="InterPro" id="IPR023885">
    <property type="entry name" value="4Fe4S-binding_SPASM_dom"/>
</dbReference>
<keyword evidence="3" id="KW-0408">Iron</keyword>
<dbReference type="InterPro" id="IPR013785">
    <property type="entry name" value="Aldolase_TIM"/>
</dbReference>
<dbReference type="RefSeq" id="WP_120767331.1">
    <property type="nucleotide sequence ID" value="NZ_CP033169.1"/>
</dbReference>
<dbReference type="PANTHER" id="PTHR43524:SF1">
    <property type="entry name" value="RADICAL SAM SUPERFAMILY PROTEIN"/>
    <property type="match status" value="1"/>
</dbReference>
<evidence type="ECO:0000256" key="1">
    <source>
        <dbReference type="ARBA" id="ARBA00022691"/>
    </source>
</evidence>
<dbReference type="Pfam" id="PF04055">
    <property type="entry name" value="Radical_SAM"/>
    <property type="match status" value="1"/>
</dbReference>
<dbReference type="SFLD" id="SFLDG01067">
    <property type="entry name" value="SPASM/twitch_domain_containing"/>
    <property type="match status" value="1"/>
</dbReference>
<dbReference type="PROSITE" id="PS51918">
    <property type="entry name" value="RADICAL_SAM"/>
    <property type="match status" value="1"/>
</dbReference>
<dbReference type="SUPFAM" id="SSF102114">
    <property type="entry name" value="Radical SAM enzymes"/>
    <property type="match status" value="1"/>
</dbReference>
<dbReference type="KEGG" id="bacg:D2962_15835"/>
<dbReference type="GO" id="GO:0051536">
    <property type="term" value="F:iron-sulfur cluster binding"/>
    <property type="evidence" value="ECO:0007669"/>
    <property type="project" value="UniProtKB-KW"/>
</dbReference>
<name>A0A3G2R907_9FIRM</name>
<dbReference type="AlphaFoldDB" id="A0A3G2R907"/>
<keyword evidence="1" id="KW-0949">S-adenosyl-L-methionine</keyword>
<dbReference type="Proteomes" id="UP000280960">
    <property type="component" value="Chromosome"/>
</dbReference>
<evidence type="ECO:0000313" key="6">
    <source>
        <dbReference type="EMBL" id="AYO31879.1"/>
    </source>
</evidence>
<reference evidence="6 7" key="1">
    <citation type="submission" date="2018-10" db="EMBL/GenBank/DDBJ databases">
        <authorList>
            <person name="Zhang X."/>
        </authorList>
    </citation>
    <scope>NUCLEOTIDE SEQUENCE [LARGE SCALE GENOMIC DNA]</scope>
    <source>
        <strain evidence="6 7">SK-G1</strain>
    </source>
</reference>
<evidence type="ECO:0000256" key="2">
    <source>
        <dbReference type="ARBA" id="ARBA00022723"/>
    </source>
</evidence>
<dbReference type="GO" id="GO:0003824">
    <property type="term" value="F:catalytic activity"/>
    <property type="evidence" value="ECO:0007669"/>
    <property type="project" value="InterPro"/>
</dbReference>
<protein>
    <submittedName>
        <fullName evidence="6">Radical SAM protein</fullName>
    </submittedName>
</protein>
<evidence type="ECO:0000256" key="3">
    <source>
        <dbReference type="ARBA" id="ARBA00023004"/>
    </source>
</evidence>
<evidence type="ECO:0000313" key="7">
    <source>
        <dbReference type="Proteomes" id="UP000280960"/>
    </source>
</evidence>
<dbReference type="CDD" id="cd01335">
    <property type="entry name" value="Radical_SAM"/>
    <property type="match status" value="1"/>
</dbReference>
<dbReference type="CDD" id="cd21128">
    <property type="entry name" value="SPASM_rSAM"/>
    <property type="match status" value="1"/>
</dbReference>